<keyword evidence="4" id="KW-0479">Metal-binding</keyword>
<dbReference type="PANTHER" id="PTHR47959:SF16">
    <property type="entry name" value="CRISPR-ASSOCIATED NUCLEASE_HELICASE CAS3-RELATED"/>
    <property type="match status" value="1"/>
</dbReference>
<evidence type="ECO:0000256" key="3">
    <source>
        <dbReference type="ARBA" id="ARBA00022722"/>
    </source>
</evidence>
<evidence type="ECO:0000256" key="11">
    <source>
        <dbReference type="SAM" id="MobiDB-lite"/>
    </source>
</evidence>
<evidence type="ECO:0000256" key="10">
    <source>
        <dbReference type="ARBA" id="ARBA00038437"/>
    </source>
</evidence>
<dbReference type="InterPro" id="IPR001650">
    <property type="entry name" value="Helicase_C-like"/>
</dbReference>
<evidence type="ECO:0000256" key="9">
    <source>
        <dbReference type="ARBA" id="ARBA00023118"/>
    </source>
</evidence>
<comment type="similarity">
    <text evidence="2">In the central section; belongs to the CRISPR-associated helicase Cas3 family.</text>
</comment>
<comment type="caution">
    <text evidence="13">The sequence shown here is derived from an EMBL/GenBank/DDBJ whole genome shotgun (WGS) entry which is preliminary data.</text>
</comment>
<dbReference type="SMART" id="SM00490">
    <property type="entry name" value="HELICc"/>
    <property type="match status" value="1"/>
</dbReference>
<gene>
    <name evidence="13" type="primary">cas3</name>
    <name evidence="13" type="ORF">ENS64_16495</name>
</gene>
<dbReference type="InterPro" id="IPR003607">
    <property type="entry name" value="HD/PDEase_dom"/>
</dbReference>
<dbReference type="PROSITE" id="PS51643">
    <property type="entry name" value="HD_CAS3"/>
    <property type="match status" value="1"/>
</dbReference>
<keyword evidence="8" id="KW-0067">ATP-binding</keyword>
<dbReference type="PANTHER" id="PTHR47959">
    <property type="entry name" value="ATP-DEPENDENT RNA HELICASE RHLE-RELATED"/>
    <property type="match status" value="1"/>
</dbReference>
<dbReference type="GO" id="GO:0046872">
    <property type="term" value="F:metal ion binding"/>
    <property type="evidence" value="ECO:0007669"/>
    <property type="project" value="UniProtKB-KW"/>
</dbReference>
<evidence type="ECO:0000256" key="6">
    <source>
        <dbReference type="ARBA" id="ARBA00022801"/>
    </source>
</evidence>
<feature type="region of interest" description="Disordered" evidence="11">
    <location>
        <begin position="769"/>
        <end position="811"/>
    </location>
</feature>
<comment type="similarity">
    <text evidence="1">In the N-terminal section; belongs to the CRISPR-associated nuclease Cas3-HD family.</text>
</comment>
<dbReference type="SMART" id="SM00471">
    <property type="entry name" value="HDc"/>
    <property type="match status" value="1"/>
</dbReference>
<dbReference type="NCBIfam" id="TIGR01587">
    <property type="entry name" value="cas3_core"/>
    <property type="match status" value="1"/>
</dbReference>
<feature type="domain" description="HD Cas3-type" evidence="12">
    <location>
        <begin position="14"/>
        <end position="240"/>
    </location>
</feature>
<keyword evidence="3" id="KW-0540">Nuclease</keyword>
<dbReference type="Pfam" id="PF22590">
    <property type="entry name" value="Cas3-like_C_2"/>
    <property type="match status" value="1"/>
</dbReference>
<keyword evidence="7" id="KW-0347">Helicase</keyword>
<dbReference type="GO" id="GO:0004518">
    <property type="term" value="F:nuclease activity"/>
    <property type="evidence" value="ECO:0007669"/>
    <property type="project" value="UniProtKB-KW"/>
</dbReference>
<evidence type="ECO:0000256" key="8">
    <source>
        <dbReference type="ARBA" id="ARBA00022840"/>
    </source>
</evidence>
<keyword evidence="9" id="KW-0051">Antiviral defense</keyword>
<dbReference type="GO" id="GO:0051607">
    <property type="term" value="P:defense response to virus"/>
    <property type="evidence" value="ECO:0007669"/>
    <property type="project" value="UniProtKB-KW"/>
</dbReference>
<evidence type="ECO:0000256" key="5">
    <source>
        <dbReference type="ARBA" id="ARBA00022741"/>
    </source>
</evidence>
<protein>
    <submittedName>
        <fullName evidence="13">CRISPR-associated helicase Cas3</fullName>
    </submittedName>
</protein>
<dbReference type="Pfam" id="PF00270">
    <property type="entry name" value="DEAD"/>
    <property type="match status" value="1"/>
</dbReference>
<dbReference type="SUPFAM" id="SSF52540">
    <property type="entry name" value="P-loop containing nucleoside triphosphate hydrolases"/>
    <property type="match status" value="1"/>
</dbReference>
<dbReference type="GO" id="GO:0005524">
    <property type="term" value="F:ATP binding"/>
    <property type="evidence" value="ECO:0007669"/>
    <property type="project" value="UniProtKB-KW"/>
</dbReference>
<accession>A0A7C4QS42</accession>
<evidence type="ECO:0000256" key="1">
    <source>
        <dbReference type="ARBA" id="ARBA00006847"/>
    </source>
</evidence>
<dbReference type="InterPro" id="IPR011545">
    <property type="entry name" value="DEAD/DEAH_box_helicase_dom"/>
</dbReference>
<keyword evidence="6" id="KW-0378">Hydrolase</keyword>
<comment type="similarity">
    <text evidence="10">Belongs to the DEAD box helicase family.</text>
</comment>
<reference evidence="13" key="1">
    <citation type="journal article" date="2020" name="mSystems">
        <title>Genome- and Community-Level Interaction Insights into Carbon Utilization and Element Cycling Functions of Hydrothermarchaeota in Hydrothermal Sediment.</title>
        <authorList>
            <person name="Zhou Z."/>
            <person name="Liu Y."/>
            <person name="Xu W."/>
            <person name="Pan J."/>
            <person name="Luo Z.H."/>
            <person name="Li M."/>
        </authorList>
    </citation>
    <scope>NUCLEOTIDE SEQUENCE [LARGE SCALE GENOMIC DNA]</scope>
    <source>
        <strain evidence="13">SpSt-508</strain>
    </source>
</reference>
<dbReference type="NCBIfam" id="TIGR01596">
    <property type="entry name" value="cas3_HD"/>
    <property type="match status" value="1"/>
</dbReference>
<dbReference type="InterPro" id="IPR014001">
    <property type="entry name" value="Helicase_ATP-bd"/>
</dbReference>
<dbReference type="InterPro" id="IPR006474">
    <property type="entry name" value="Helicase_Cas3_CRISPR-ass_core"/>
</dbReference>
<dbReference type="Gene3D" id="3.40.50.300">
    <property type="entry name" value="P-loop containing nucleotide triphosphate hydrolases"/>
    <property type="match status" value="2"/>
</dbReference>
<keyword evidence="5" id="KW-0547">Nucleotide-binding</keyword>
<dbReference type="InterPro" id="IPR054712">
    <property type="entry name" value="Cas3-like_dom"/>
</dbReference>
<dbReference type="InterPro" id="IPR006483">
    <property type="entry name" value="CRISPR-assoc_Cas3_HD"/>
</dbReference>
<evidence type="ECO:0000313" key="13">
    <source>
        <dbReference type="EMBL" id="HGT40845.1"/>
    </source>
</evidence>
<dbReference type="EMBL" id="DSVQ01000019">
    <property type="protein sequence ID" value="HGT40845.1"/>
    <property type="molecule type" value="Genomic_DNA"/>
</dbReference>
<name>A0A7C4QS42_9PLAN</name>
<dbReference type="Gene3D" id="1.10.3210.30">
    <property type="match status" value="1"/>
</dbReference>
<evidence type="ECO:0000256" key="7">
    <source>
        <dbReference type="ARBA" id="ARBA00022806"/>
    </source>
</evidence>
<dbReference type="GO" id="GO:0005829">
    <property type="term" value="C:cytosol"/>
    <property type="evidence" value="ECO:0007669"/>
    <property type="project" value="TreeGrafter"/>
</dbReference>
<organism evidence="13">
    <name type="scientific">Schlesneria paludicola</name>
    <dbReference type="NCBI Taxonomy" id="360056"/>
    <lineage>
        <taxon>Bacteria</taxon>
        <taxon>Pseudomonadati</taxon>
        <taxon>Planctomycetota</taxon>
        <taxon>Planctomycetia</taxon>
        <taxon>Planctomycetales</taxon>
        <taxon>Planctomycetaceae</taxon>
        <taxon>Schlesneria</taxon>
    </lineage>
</organism>
<dbReference type="GO" id="GO:0016787">
    <property type="term" value="F:hydrolase activity"/>
    <property type="evidence" value="ECO:0007669"/>
    <property type="project" value="UniProtKB-KW"/>
</dbReference>
<evidence type="ECO:0000259" key="12">
    <source>
        <dbReference type="PROSITE" id="PS51643"/>
    </source>
</evidence>
<dbReference type="GO" id="GO:0003676">
    <property type="term" value="F:nucleic acid binding"/>
    <property type="evidence" value="ECO:0007669"/>
    <property type="project" value="InterPro"/>
</dbReference>
<dbReference type="Pfam" id="PF18019">
    <property type="entry name" value="Cas3_HD"/>
    <property type="match status" value="1"/>
</dbReference>
<dbReference type="InterPro" id="IPR050079">
    <property type="entry name" value="DEAD_box_RNA_helicase"/>
</dbReference>
<dbReference type="AlphaFoldDB" id="A0A7C4QS42"/>
<dbReference type="CDD" id="cd09641">
    <property type="entry name" value="Cas3''_I"/>
    <property type="match status" value="1"/>
</dbReference>
<proteinExistence type="inferred from homology"/>
<dbReference type="GO" id="GO:0003724">
    <property type="term" value="F:RNA helicase activity"/>
    <property type="evidence" value="ECO:0007669"/>
    <property type="project" value="TreeGrafter"/>
</dbReference>
<sequence>MPQYDDLWAKSGRGDKPGETLLAHTLQVVRCIAALRQRTPDLPQLCGQPRLWHCLALGAALHDLGKADPRFQRMLREHRPPGCPPSYDQRHEVVSLAWVDWVLGPDPHQDHPVIVAAIAAHHKNAQFIAIKYSLGRLERPTTHIEDLLEPIPPDVFPRAAALFLEEVLPAVRQLGLLDPDWPSPPVWIPAPNDREQAAASIKHALRAYSDWTSRLRKNPDPRERLRGQFTRGLLLLADHAGSANEQFRAPSFLRDPADAARRLAPPQGMPFYPHQAECGKTVGHALLVAPTGSGKTEAAILWASRQYGTMAGYPPLFYVLPFKASLNAMRQRLVETFAASPQRLSLADQERVMLQHSSAVQVLYSQWMNSEDASRGRPTAQQAEWLALHQAQLARLHTAPVRVLSPYQLLRAAYQLHGHEAVWTDAASGLFIFDEIHAYDAIRLGRILEMLNYLVQHLGAKALVMTATMPAPIRRRIQHILGEPPVIRAADETFADFRRHRLQLRDRGLVHPTLLEEITARAAANQAVLVVATTVGKAQQVHHELAARLPGGRVELLHSRFTAEDRTRKELELRNLVGTRRANRRQPLVLVATQVVEVSLDVDFDVLYTDPAPLECLVQRFGRVNRSRRPQLSDVVVCGNVNDALPVYDQQLVESALAQLRSAEASADTAIDERQIQRWLDAVYEGPIGQRLQRQLEQASLEFRKQVLEQLAPFDSRDDLEDLFYRMFDGAEVLPQALVSQYRQHLEHSPLAAAALTVPISSRQLHRLQHQGRLRPPQAYGLPSNAPRVAQAPYSSEFGLQWDPPPSDDST</sequence>
<dbReference type="InterPro" id="IPR027417">
    <property type="entry name" value="P-loop_NTPase"/>
</dbReference>
<dbReference type="InterPro" id="IPR038257">
    <property type="entry name" value="CRISPR-assoc_Cas3_HD_sf"/>
</dbReference>
<evidence type="ECO:0000256" key="4">
    <source>
        <dbReference type="ARBA" id="ARBA00022723"/>
    </source>
</evidence>
<dbReference type="SMART" id="SM00487">
    <property type="entry name" value="DEXDc"/>
    <property type="match status" value="1"/>
</dbReference>
<evidence type="ECO:0000256" key="2">
    <source>
        <dbReference type="ARBA" id="ARBA00009046"/>
    </source>
</evidence>